<evidence type="ECO:0000313" key="2">
    <source>
        <dbReference type="Proteomes" id="UP001148629"/>
    </source>
</evidence>
<dbReference type="EMBL" id="JANRMS010004479">
    <property type="protein sequence ID" value="KAJ3508484.1"/>
    <property type="molecule type" value="Genomic_DNA"/>
</dbReference>
<gene>
    <name evidence="1" type="ORF">NM208_g15817</name>
</gene>
<organism evidence="1 2">
    <name type="scientific">Fusarium decemcellulare</name>
    <dbReference type="NCBI Taxonomy" id="57161"/>
    <lineage>
        <taxon>Eukaryota</taxon>
        <taxon>Fungi</taxon>
        <taxon>Dikarya</taxon>
        <taxon>Ascomycota</taxon>
        <taxon>Pezizomycotina</taxon>
        <taxon>Sordariomycetes</taxon>
        <taxon>Hypocreomycetidae</taxon>
        <taxon>Hypocreales</taxon>
        <taxon>Nectriaceae</taxon>
        <taxon>Fusarium</taxon>
        <taxon>Fusarium decemcellulare species complex</taxon>
    </lineage>
</organism>
<name>A0ACC1RG62_9HYPO</name>
<reference evidence="1" key="1">
    <citation type="submission" date="2022-08" db="EMBL/GenBank/DDBJ databases">
        <title>Genome Sequence of Fusarium decemcellulare.</title>
        <authorList>
            <person name="Buettner E."/>
        </authorList>
    </citation>
    <scope>NUCLEOTIDE SEQUENCE</scope>
    <source>
        <strain evidence="1">Babe19</strain>
    </source>
</reference>
<keyword evidence="2" id="KW-1185">Reference proteome</keyword>
<protein>
    <submittedName>
        <fullName evidence="1">Uncharacterized protein</fullName>
    </submittedName>
</protein>
<proteinExistence type="predicted"/>
<dbReference type="Proteomes" id="UP001148629">
    <property type="component" value="Unassembled WGS sequence"/>
</dbReference>
<comment type="caution">
    <text evidence="1">The sequence shown here is derived from an EMBL/GenBank/DDBJ whole genome shotgun (WGS) entry which is preliminary data.</text>
</comment>
<sequence length="451" mass="50530">MPTPSGRKSRACINCSRAKAKCVWPSSDDGDEHQTCQRCFNNSLECSTLHPGVKRKRGKATHAKVIEQKLDNIMSLLSQRDPPACFTPTATPASNQLDHQSDPSVPTQDQPRAEAISIVPGFQVSFSEADQALEEYMTDMVPQFPFVPLPGSTTYDLYKEKPLLLKTILWICRPPGPAPSAAFERWFREHIAHETVVLGNKSLELLQALLVFFAWYKSQSIASPNFSASLQPWVMLTSAPRSDVDLYARSKDTSLVQLALGLIGDLGLTRLPGIPGPTSGSIVEDAAHLRNDVQARAQHASGDRRTVLGVYYITSILYSLLARPSRLEYMPYFDHCCTQLLKDDEYPTDTLLVYLIRIRQIALKVNDTFCGGSDSTIDRPFRSIHALAMATVQKELDTFMDRLPDDLKWNRTRTSTQPRMTTANSYRSLEKPLRRYPGAPLRACNPRLCQR</sequence>
<accession>A0ACC1RG62</accession>
<evidence type="ECO:0000313" key="1">
    <source>
        <dbReference type="EMBL" id="KAJ3508484.1"/>
    </source>
</evidence>